<accession>A0ABY9XUV9</accession>
<proteinExistence type="predicted"/>
<evidence type="ECO:0000313" key="1">
    <source>
        <dbReference type="EMBL" id="WNH09648.1"/>
    </source>
</evidence>
<dbReference type="EMBL" id="CP134537">
    <property type="protein sequence ID" value="WNH09648.1"/>
    <property type="molecule type" value="Genomic_DNA"/>
</dbReference>
<organism evidence="1 2">
    <name type="scientific">Thalassobellus suaedae</name>
    <dbReference type="NCBI Taxonomy" id="3074124"/>
    <lineage>
        <taxon>Bacteria</taxon>
        <taxon>Pseudomonadati</taxon>
        <taxon>Bacteroidota</taxon>
        <taxon>Flavobacteriia</taxon>
        <taxon>Flavobacteriales</taxon>
        <taxon>Flavobacteriaceae</taxon>
        <taxon>Thalassobellus</taxon>
    </lineage>
</organism>
<reference evidence="1 2" key="1">
    <citation type="submission" date="2023-09" db="EMBL/GenBank/DDBJ databases">
        <title>Thalassobella suaedae gen. nov., sp. nov., a marine bacterium of the family Flavobacteriaceae isolated from a halophyte Suaeda japonica.</title>
        <authorList>
            <person name="Lee S.Y."/>
            <person name="Hwang C.Y."/>
        </authorList>
    </citation>
    <scope>NUCLEOTIDE SEQUENCE [LARGE SCALE GENOMIC DNA]</scope>
    <source>
        <strain evidence="1 2">HL-DH14</strain>
    </source>
</reference>
<dbReference type="Proteomes" id="UP001302806">
    <property type="component" value="Chromosome"/>
</dbReference>
<gene>
    <name evidence="1" type="ORF">RHP51_02670</name>
</gene>
<protein>
    <submittedName>
        <fullName evidence="1">Uncharacterized protein</fullName>
    </submittedName>
</protein>
<dbReference type="RefSeq" id="WP_415866074.1">
    <property type="nucleotide sequence ID" value="NZ_CP134537.1"/>
</dbReference>
<evidence type="ECO:0000313" key="2">
    <source>
        <dbReference type="Proteomes" id="UP001302806"/>
    </source>
</evidence>
<dbReference type="SUPFAM" id="SSF53756">
    <property type="entry name" value="UDP-Glycosyltransferase/glycogen phosphorylase"/>
    <property type="match status" value="1"/>
</dbReference>
<sequence length="78" mass="8691">MFFGVIPIATKISCVPYMLDYGNRGILIAGDLSQGVIQITHSLKDVDELELMAEKASNWSQNYTLDVFEAEISKLLQP</sequence>
<name>A0ABY9XUV9_9FLAO</name>